<accession>A0A7C9VHM6</accession>
<sequence>LVKALEIGVSDLEFILNELIAVRPGSYRASNTLTEMRAALAAAKTGGALDPVDTKTALENGDSR</sequence>
<feature type="non-terminal residue" evidence="1">
    <location>
        <position position="1"/>
    </location>
</feature>
<evidence type="ECO:0000313" key="1">
    <source>
        <dbReference type="EMBL" id="NGX98488.1"/>
    </source>
</evidence>
<protein>
    <submittedName>
        <fullName evidence="1">Uncharacterized protein</fullName>
    </submittedName>
</protein>
<comment type="caution">
    <text evidence="1">The sequence shown here is derived from an EMBL/GenBank/DDBJ whole genome shotgun (WGS) entry which is preliminary data.</text>
</comment>
<evidence type="ECO:0000313" key="2">
    <source>
        <dbReference type="Proteomes" id="UP000480266"/>
    </source>
</evidence>
<keyword evidence="2" id="KW-1185">Reference proteome</keyword>
<dbReference type="EMBL" id="JAAMRR010001307">
    <property type="protein sequence ID" value="NGX98488.1"/>
    <property type="molecule type" value="Genomic_DNA"/>
</dbReference>
<organism evidence="1 2">
    <name type="scientific">Candidatus Afipia apatlaquensis</name>
    <dbReference type="NCBI Taxonomy" id="2712852"/>
    <lineage>
        <taxon>Bacteria</taxon>
        <taxon>Pseudomonadati</taxon>
        <taxon>Pseudomonadota</taxon>
        <taxon>Alphaproteobacteria</taxon>
        <taxon>Hyphomicrobiales</taxon>
        <taxon>Nitrobacteraceae</taxon>
        <taxon>Afipia</taxon>
    </lineage>
</organism>
<proteinExistence type="predicted"/>
<dbReference type="AlphaFoldDB" id="A0A7C9VHM6"/>
<gene>
    <name evidence="1" type="ORF">G4V63_25750</name>
</gene>
<name>A0A7C9VHM6_9BRAD</name>
<reference evidence="1" key="1">
    <citation type="submission" date="2020-02" db="EMBL/GenBank/DDBJ databases">
        <title>Draft genome sequence of Candidatus Afipia apatlaquensis IBT-C3, a potential strain for decolorization of textile dyes.</title>
        <authorList>
            <person name="Sanchez-Reyes A."/>
            <person name="Breton-Deval L."/>
            <person name="Mangelson H."/>
            <person name="Sanchez-Flores A."/>
        </authorList>
    </citation>
    <scope>NUCLEOTIDE SEQUENCE [LARGE SCALE GENOMIC DNA]</scope>
    <source>
        <strain evidence="1">IBT-C3</strain>
    </source>
</reference>
<dbReference type="Proteomes" id="UP000480266">
    <property type="component" value="Unassembled WGS sequence"/>
</dbReference>